<dbReference type="InterPro" id="IPR039261">
    <property type="entry name" value="FNR_nucleotide-bd"/>
</dbReference>
<dbReference type="Gene3D" id="3.40.50.80">
    <property type="entry name" value="Nucleotide-binding domain of ferredoxin-NADP reductase (FNR) module"/>
    <property type="match status" value="1"/>
</dbReference>
<dbReference type="InterPro" id="IPR017938">
    <property type="entry name" value="Riboflavin_synthase-like_b-brl"/>
</dbReference>
<dbReference type="PROSITE" id="PS51384">
    <property type="entry name" value="FAD_FR"/>
    <property type="match status" value="1"/>
</dbReference>
<feature type="binding site" evidence="1">
    <location>
        <position position="262"/>
    </location>
    <ligand>
        <name>[2Fe-2S] cluster</name>
        <dbReference type="ChEBI" id="CHEBI:190135"/>
    </ligand>
</feature>
<organism evidence="3 4">
    <name type="scientific">Carboxydothermus pertinax</name>
    <dbReference type="NCBI Taxonomy" id="870242"/>
    <lineage>
        <taxon>Bacteria</taxon>
        <taxon>Bacillati</taxon>
        <taxon>Bacillota</taxon>
        <taxon>Clostridia</taxon>
        <taxon>Thermoanaerobacterales</taxon>
        <taxon>Thermoanaerobacteraceae</taxon>
        <taxon>Carboxydothermus</taxon>
    </lineage>
</organism>
<dbReference type="GO" id="GO:0006221">
    <property type="term" value="P:pyrimidine nucleotide biosynthetic process"/>
    <property type="evidence" value="ECO:0007669"/>
    <property type="project" value="InterPro"/>
</dbReference>
<dbReference type="InterPro" id="IPR001433">
    <property type="entry name" value="OxRdtase_FAD/NAD-bd"/>
</dbReference>
<feature type="binding site" evidence="1">
    <location>
        <position position="251"/>
    </location>
    <ligand>
        <name>[2Fe-2S] cluster</name>
        <dbReference type="ChEBI" id="CHEBI:190135"/>
    </ligand>
</feature>
<dbReference type="EMBL" id="BDJK01000024">
    <property type="protein sequence ID" value="GAV23024.1"/>
    <property type="molecule type" value="Genomic_DNA"/>
</dbReference>
<comment type="cofactor">
    <cofactor evidence="1">
        <name>[2Fe-2S] cluster</name>
        <dbReference type="ChEBI" id="CHEBI:190135"/>
    </cofactor>
    <text evidence="1">Binds 1 [2Fe-2S] cluster per subunit.</text>
</comment>
<evidence type="ECO:0000313" key="3">
    <source>
        <dbReference type="EMBL" id="GAV23024.1"/>
    </source>
</evidence>
<dbReference type="Pfam" id="PF10418">
    <property type="entry name" value="DHODB_Fe-S_bind"/>
    <property type="match status" value="1"/>
</dbReference>
<evidence type="ECO:0000256" key="1">
    <source>
        <dbReference type="PIRSR" id="PIRSR006816-2"/>
    </source>
</evidence>
<dbReference type="SUPFAM" id="SSF52343">
    <property type="entry name" value="Ferredoxin reductase-like, C-terminal NADP-linked domain"/>
    <property type="match status" value="1"/>
</dbReference>
<dbReference type="RefSeq" id="WP_075859475.1">
    <property type="nucleotide sequence ID" value="NZ_BDJK01000024.1"/>
</dbReference>
<dbReference type="GO" id="GO:0046872">
    <property type="term" value="F:metal ion binding"/>
    <property type="evidence" value="ECO:0007669"/>
    <property type="project" value="UniProtKB-KW"/>
</dbReference>
<protein>
    <submittedName>
        <fullName evidence="3">Hydrogenase</fullName>
    </submittedName>
</protein>
<dbReference type="GO" id="GO:0016491">
    <property type="term" value="F:oxidoreductase activity"/>
    <property type="evidence" value="ECO:0007669"/>
    <property type="project" value="InterPro"/>
</dbReference>
<evidence type="ECO:0000313" key="4">
    <source>
        <dbReference type="Proteomes" id="UP000187485"/>
    </source>
</evidence>
<dbReference type="InterPro" id="IPR012165">
    <property type="entry name" value="Cyt_c3_hydrogenase_gsu"/>
</dbReference>
<dbReference type="Gene3D" id="2.40.30.10">
    <property type="entry name" value="Translation factors"/>
    <property type="match status" value="1"/>
</dbReference>
<reference evidence="4" key="1">
    <citation type="submission" date="2016-12" db="EMBL/GenBank/DDBJ databases">
        <title>Draft Genome Sequences od Carboxydothermus pertinax and islandicus, Hydrogenogenic Carboxydotrophic Bacteria.</title>
        <authorList>
            <person name="Fukuyama Y."/>
            <person name="Ohmae K."/>
            <person name="Yoneda Y."/>
            <person name="Yoshida T."/>
            <person name="Sako Y."/>
        </authorList>
    </citation>
    <scope>NUCLEOTIDE SEQUENCE [LARGE SCALE GENOMIC DNA]</scope>
    <source>
        <strain evidence="4">Ug1</strain>
    </source>
</reference>
<accession>A0A1L8CVX9</accession>
<dbReference type="PANTHER" id="PTHR43513">
    <property type="entry name" value="DIHYDROOROTATE DEHYDROGENASE B (NAD(+)), ELECTRON TRANSFER SUBUNIT"/>
    <property type="match status" value="1"/>
</dbReference>
<dbReference type="STRING" id="870242.cpu_15340"/>
<keyword evidence="1" id="KW-0479">Metal-binding</keyword>
<keyword evidence="1" id="KW-0001">2Fe-2S</keyword>
<dbReference type="InterPro" id="IPR017927">
    <property type="entry name" value="FAD-bd_FR_type"/>
</dbReference>
<dbReference type="PIRSF" id="PIRSF006816">
    <property type="entry name" value="Cyc3_hyd_g"/>
    <property type="match status" value="1"/>
</dbReference>
<keyword evidence="4" id="KW-1185">Reference proteome</keyword>
<proteinExistence type="predicted"/>
<gene>
    <name evidence="3" type="ORF">cpu_15340</name>
</gene>
<dbReference type="SUPFAM" id="SSF63380">
    <property type="entry name" value="Riboflavin synthase domain-like"/>
    <property type="match status" value="1"/>
</dbReference>
<dbReference type="OrthoDB" id="9796486at2"/>
<name>A0A1L8CVX9_9THEO</name>
<dbReference type="GO" id="GO:0051537">
    <property type="term" value="F:2 iron, 2 sulfur cluster binding"/>
    <property type="evidence" value="ECO:0007669"/>
    <property type="project" value="UniProtKB-KW"/>
</dbReference>
<evidence type="ECO:0000259" key="2">
    <source>
        <dbReference type="PROSITE" id="PS51384"/>
    </source>
</evidence>
<feature type="domain" description="FAD-binding FR-type" evidence="2">
    <location>
        <begin position="7"/>
        <end position="107"/>
    </location>
</feature>
<dbReference type="AlphaFoldDB" id="A0A1L8CVX9"/>
<dbReference type="PANTHER" id="PTHR43513:SF1">
    <property type="entry name" value="ANAEROBIC SULFITE REDUCTASE SUBUNIT B"/>
    <property type="match status" value="1"/>
</dbReference>
<dbReference type="Pfam" id="PF00175">
    <property type="entry name" value="NAD_binding_1"/>
    <property type="match status" value="1"/>
</dbReference>
<sequence>MALENPLLPYIATITKVIDETPDVKTFQMVFDDPEVFEVFKQKPGQVAQISIFGVGEATISITSSPTRTGMLEFSIKKVGRLTSVIHQMGPGMKVGIRGPYGNHFPYDMMKGKDLLFIGGGIGLAPLRSLIDFVLAPENRQDYGKVEILYGARSAADLCFKYDLFDNWPKKPGTKVYVTIDRPEEGWDGHVGFVPAYLEEINPNPENKVTITCGPPIMIKFVLQALEKMGYSEDQVVTTLELKMKCGIGKCGRCNIGSKFVCVDGPVFTLRELKKLPPEF</sequence>
<dbReference type="InterPro" id="IPR019480">
    <property type="entry name" value="Dihydroorotate_DH_Fe-S-bd"/>
</dbReference>
<dbReference type="PRINTS" id="PR00410">
    <property type="entry name" value="PHEHYDRXLASE"/>
</dbReference>
<dbReference type="CDD" id="cd06221">
    <property type="entry name" value="sulfite_reductase_like"/>
    <property type="match status" value="1"/>
</dbReference>
<dbReference type="Proteomes" id="UP000187485">
    <property type="component" value="Unassembled WGS sequence"/>
</dbReference>
<feature type="binding site" evidence="1">
    <location>
        <position position="246"/>
    </location>
    <ligand>
        <name>[2Fe-2S] cluster</name>
        <dbReference type="ChEBI" id="CHEBI:190135"/>
    </ligand>
</feature>
<comment type="caution">
    <text evidence="3">The sequence shown here is derived from an EMBL/GenBank/DDBJ whole genome shotgun (WGS) entry which is preliminary data.</text>
</comment>
<feature type="binding site" evidence="1">
    <location>
        <position position="254"/>
    </location>
    <ligand>
        <name>[2Fe-2S] cluster</name>
        <dbReference type="ChEBI" id="CHEBI:190135"/>
    </ligand>
</feature>
<keyword evidence="1" id="KW-0411">Iron-sulfur</keyword>
<keyword evidence="1" id="KW-0408">Iron</keyword>
<dbReference type="GO" id="GO:0050660">
    <property type="term" value="F:flavin adenine dinucleotide binding"/>
    <property type="evidence" value="ECO:0007669"/>
    <property type="project" value="InterPro"/>
</dbReference>
<dbReference type="InterPro" id="IPR050353">
    <property type="entry name" value="PyrK_electron_transfer"/>
</dbReference>